<reference evidence="2" key="1">
    <citation type="submission" date="2016-05" db="EMBL/GenBank/DDBJ databases">
        <authorList>
            <person name="Lavstsen T."/>
            <person name="Jespersen J.S."/>
        </authorList>
    </citation>
    <scope>NUCLEOTIDE SEQUENCE</scope>
    <source>
        <tissue evidence="2">Brain</tissue>
    </source>
</reference>
<organism evidence="2">
    <name type="scientific">Nothobranchius rachovii</name>
    <name type="common">bluefin notho</name>
    <dbReference type="NCBI Taxonomy" id="451742"/>
    <lineage>
        <taxon>Eukaryota</taxon>
        <taxon>Metazoa</taxon>
        <taxon>Chordata</taxon>
        <taxon>Craniata</taxon>
        <taxon>Vertebrata</taxon>
        <taxon>Euteleostomi</taxon>
        <taxon>Actinopterygii</taxon>
        <taxon>Neopterygii</taxon>
        <taxon>Teleostei</taxon>
        <taxon>Neoteleostei</taxon>
        <taxon>Acanthomorphata</taxon>
        <taxon>Ovalentaria</taxon>
        <taxon>Atherinomorphae</taxon>
        <taxon>Cyprinodontiformes</taxon>
        <taxon>Nothobranchiidae</taxon>
        <taxon>Nothobranchius</taxon>
    </lineage>
</organism>
<accession>A0A1A8P374</accession>
<protein>
    <submittedName>
        <fullName evidence="2">Uncharacterized protein</fullName>
    </submittedName>
</protein>
<feature type="region of interest" description="Disordered" evidence="1">
    <location>
        <begin position="1"/>
        <end position="27"/>
    </location>
</feature>
<feature type="non-terminal residue" evidence="2">
    <location>
        <position position="1"/>
    </location>
</feature>
<dbReference type="AlphaFoldDB" id="A0A1A8P374"/>
<feature type="region of interest" description="Disordered" evidence="1">
    <location>
        <begin position="48"/>
        <end position="69"/>
    </location>
</feature>
<proteinExistence type="predicted"/>
<evidence type="ECO:0000313" key="2">
    <source>
        <dbReference type="EMBL" id="SBR75731.1"/>
    </source>
</evidence>
<gene>
    <name evidence="2" type="primary">Nfu_g_1_011181</name>
</gene>
<evidence type="ECO:0000256" key="1">
    <source>
        <dbReference type="SAM" id="MobiDB-lite"/>
    </source>
</evidence>
<sequence>TMSQSSDPLSHDRESTGLQWPPQSPNLSPVQNLWSVVEWELLIMDGADGPEPPRNVYNTWVDPQHQELG</sequence>
<reference evidence="2" key="2">
    <citation type="submission" date="2016-06" db="EMBL/GenBank/DDBJ databases">
        <title>The genome of a short-lived fish provides insights into sex chromosome evolution and the genetic control of aging.</title>
        <authorList>
            <person name="Reichwald K."/>
            <person name="Felder M."/>
            <person name="Petzold A."/>
            <person name="Koch P."/>
            <person name="Groth M."/>
            <person name="Platzer M."/>
        </authorList>
    </citation>
    <scope>NUCLEOTIDE SEQUENCE</scope>
    <source>
        <tissue evidence="2">Brain</tissue>
    </source>
</reference>
<dbReference type="EMBL" id="HAEH01005136">
    <property type="protein sequence ID" value="SBR75731.1"/>
    <property type="molecule type" value="Transcribed_RNA"/>
</dbReference>
<name>A0A1A8P374_9TELE</name>